<keyword evidence="4" id="KW-0223">Dioxygenase</keyword>
<dbReference type="EMBL" id="PFFQ01000047">
    <property type="protein sequence ID" value="PIW15677.1"/>
    <property type="molecule type" value="Genomic_DNA"/>
</dbReference>
<dbReference type="Pfam" id="PF13640">
    <property type="entry name" value="2OG-FeII_Oxy_3"/>
    <property type="match status" value="1"/>
</dbReference>
<dbReference type="GO" id="GO:0005506">
    <property type="term" value="F:iron ion binding"/>
    <property type="evidence" value="ECO:0007669"/>
    <property type="project" value="InterPro"/>
</dbReference>
<keyword evidence="5" id="KW-0560">Oxidoreductase</keyword>
<evidence type="ECO:0000313" key="9">
    <source>
        <dbReference type="Proteomes" id="UP000231019"/>
    </source>
</evidence>
<comment type="cofactor">
    <cofactor evidence="1">
        <name>L-ascorbate</name>
        <dbReference type="ChEBI" id="CHEBI:38290"/>
    </cofactor>
</comment>
<name>A0A2M7G280_9BACT</name>
<evidence type="ECO:0000256" key="3">
    <source>
        <dbReference type="ARBA" id="ARBA00022896"/>
    </source>
</evidence>
<dbReference type="GO" id="GO:0004656">
    <property type="term" value="F:procollagen-proline 4-dioxygenase activity"/>
    <property type="evidence" value="ECO:0007669"/>
    <property type="project" value="TreeGrafter"/>
</dbReference>
<keyword evidence="2" id="KW-0479">Metal-binding</keyword>
<accession>A0A2M7G280</accession>
<dbReference type="PROSITE" id="PS51471">
    <property type="entry name" value="FE2OG_OXY"/>
    <property type="match status" value="1"/>
</dbReference>
<evidence type="ECO:0000256" key="1">
    <source>
        <dbReference type="ARBA" id="ARBA00001961"/>
    </source>
</evidence>
<evidence type="ECO:0000313" key="8">
    <source>
        <dbReference type="EMBL" id="PIW15677.1"/>
    </source>
</evidence>
<dbReference type="InterPro" id="IPR045054">
    <property type="entry name" value="P4HA-like"/>
</dbReference>
<organism evidence="8 9">
    <name type="scientific">bacterium (Candidatus Blackallbacteria) CG17_big_fil_post_rev_8_21_14_2_50_48_46</name>
    <dbReference type="NCBI Taxonomy" id="2014261"/>
    <lineage>
        <taxon>Bacteria</taxon>
        <taxon>Candidatus Blackallbacteria</taxon>
    </lineage>
</organism>
<sequence>MQTSTENSSFSGVAPDQTSGQNACLSQEFVFENFFSVEECEQITYLDLTVYQAEVNYHNPEKSLSQLNLKHRNALNKAIPRRPEFEWIYGRLIHKLHQVNRDYYHFDLRSMSDLQLLEYQNTGFYGTHVDIGTGAISNRKLTMVTFLSSPEDYEGGDLVLKPKGLAVPQKQGSLVVFPSYMPHEVCPVTQGIRHSLVAWITGPCFR</sequence>
<feature type="domain" description="Fe2OG dioxygenase" evidence="7">
    <location>
        <begin position="109"/>
        <end position="202"/>
    </location>
</feature>
<evidence type="ECO:0000259" key="7">
    <source>
        <dbReference type="PROSITE" id="PS51471"/>
    </source>
</evidence>
<protein>
    <recommendedName>
        <fullName evidence="7">Fe2OG dioxygenase domain-containing protein</fullName>
    </recommendedName>
</protein>
<dbReference type="PANTHER" id="PTHR10869:SF246">
    <property type="entry name" value="TRANSMEMBRANE PROLYL 4-HYDROXYLASE"/>
    <property type="match status" value="1"/>
</dbReference>
<dbReference type="GO" id="GO:0031418">
    <property type="term" value="F:L-ascorbic acid binding"/>
    <property type="evidence" value="ECO:0007669"/>
    <property type="project" value="UniProtKB-KW"/>
</dbReference>
<dbReference type="PANTHER" id="PTHR10869">
    <property type="entry name" value="PROLYL 4-HYDROXYLASE ALPHA SUBUNIT"/>
    <property type="match status" value="1"/>
</dbReference>
<dbReference type="InterPro" id="IPR006620">
    <property type="entry name" value="Pro_4_hyd_alph"/>
</dbReference>
<dbReference type="SMART" id="SM00702">
    <property type="entry name" value="P4Hc"/>
    <property type="match status" value="1"/>
</dbReference>
<dbReference type="Gene3D" id="2.60.120.620">
    <property type="entry name" value="q2cbj1_9rhob like domain"/>
    <property type="match status" value="1"/>
</dbReference>
<reference evidence="8 9" key="1">
    <citation type="submission" date="2017-09" db="EMBL/GenBank/DDBJ databases">
        <title>Depth-based differentiation of microbial function through sediment-hosted aquifers and enrichment of novel symbionts in the deep terrestrial subsurface.</title>
        <authorList>
            <person name="Probst A.J."/>
            <person name="Ladd B."/>
            <person name="Jarett J.K."/>
            <person name="Geller-Mcgrath D.E."/>
            <person name="Sieber C.M."/>
            <person name="Emerson J.B."/>
            <person name="Anantharaman K."/>
            <person name="Thomas B.C."/>
            <person name="Malmstrom R."/>
            <person name="Stieglmeier M."/>
            <person name="Klingl A."/>
            <person name="Woyke T."/>
            <person name="Ryan C.M."/>
            <person name="Banfield J.F."/>
        </authorList>
    </citation>
    <scope>NUCLEOTIDE SEQUENCE [LARGE SCALE GENOMIC DNA]</scope>
    <source>
        <strain evidence="8">CG17_big_fil_post_rev_8_21_14_2_50_48_46</strain>
    </source>
</reference>
<dbReference type="InterPro" id="IPR005123">
    <property type="entry name" value="Oxoglu/Fe-dep_dioxygenase_dom"/>
</dbReference>
<dbReference type="AlphaFoldDB" id="A0A2M7G280"/>
<evidence type="ECO:0000256" key="5">
    <source>
        <dbReference type="ARBA" id="ARBA00023002"/>
    </source>
</evidence>
<comment type="caution">
    <text evidence="8">The sequence shown here is derived from an EMBL/GenBank/DDBJ whole genome shotgun (WGS) entry which is preliminary data.</text>
</comment>
<gene>
    <name evidence="8" type="ORF">COW36_16195</name>
</gene>
<keyword evidence="6" id="KW-0408">Iron</keyword>
<dbReference type="InterPro" id="IPR044862">
    <property type="entry name" value="Pro_4_hyd_alph_FE2OG_OXY"/>
</dbReference>
<keyword evidence="3" id="KW-0847">Vitamin C</keyword>
<evidence type="ECO:0000256" key="6">
    <source>
        <dbReference type="ARBA" id="ARBA00023004"/>
    </source>
</evidence>
<dbReference type="Proteomes" id="UP000231019">
    <property type="component" value="Unassembled WGS sequence"/>
</dbReference>
<proteinExistence type="predicted"/>
<evidence type="ECO:0000256" key="2">
    <source>
        <dbReference type="ARBA" id="ARBA00022723"/>
    </source>
</evidence>
<evidence type="ECO:0000256" key="4">
    <source>
        <dbReference type="ARBA" id="ARBA00022964"/>
    </source>
</evidence>